<feature type="non-terminal residue" evidence="1">
    <location>
        <position position="93"/>
    </location>
</feature>
<protein>
    <submittedName>
        <fullName evidence="1">Retrotransposon gag protein</fullName>
    </submittedName>
</protein>
<dbReference type="Proteomes" id="UP000265520">
    <property type="component" value="Unassembled WGS sequence"/>
</dbReference>
<dbReference type="EMBL" id="LXQA010506563">
    <property type="protein sequence ID" value="MCI56071.1"/>
    <property type="molecule type" value="Genomic_DNA"/>
</dbReference>
<keyword evidence="2" id="KW-1185">Reference proteome</keyword>
<evidence type="ECO:0000313" key="1">
    <source>
        <dbReference type="EMBL" id="MCI56071.1"/>
    </source>
</evidence>
<reference evidence="1 2" key="1">
    <citation type="journal article" date="2018" name="Front. Plant Sci.">
        <title>Red Clover (Trifolium pratense) and Zigzag Clover (T. medium) - A Picture of Genomic Similarities and Differences.</title>
        <authorList>
            <person name="Dluhosova J."/>
            <person name="Istvanek J."/>
            <person name="Nedelnik J."/>
            <person name="Repkova J."/>
        </authorList>
    </citation>
    <scope>NUCLEOTIDE SEQUENCE [LARGE SCALE GENOMIC DNA]</scope>
    <source>
        <strain evidence="2">cv. 10/8</strain>
        <tissue evidence="1">Leaf</tissue>
    </source>
</reference>
<sequence length="93" mass="9918">KSVVVDEGSASVAAKSIPVFNVSPKKTTMKESGSSGLSGAALTKFRQSVKRVELPSFNGEDPAGWISRAEIYFRVQGTMPKVKVNLAQLCMEG</sequence>
<dbReference type="AlphaFoldDB" id="A0A392T4M5"/>
<evidence type="ECO:0000313" key="2">
    <source>
        <dbReference type="Proteomes" id="UP000265520"/>
    </source>
</evidence>
<comment type="caution">
    <text evidence="1">The sequence shown here is derived from an EMBL/GenBank/DDBJ whole genome shotgun (WGS) entry which is preliminary data.</text>
</comment>
<organism evidence="1 2">
    <name type="scientific">Trifolium medium</name>
    <dbReference type="NCBI Taxonomy" id="97028"/>
    <lineage>
        <taxon>Eukaryota</taxon>
        <taxon>Viridiplantae</taxon>
        <taxon>Streptophyta</taxon>
        <taxon>Embryophyta</taxon>
        <taxon>Tracheophyta</taxon>
        <taxon>Spermatophyta</taxon>
        <taxon>Magnoliopsida</taxon>
        <taxon>eudicotyledons</taxon>
        <taxon>Gunneridae</taxon>
        <taxon>Pentapetalae</taxon>
        <taxon>rosids</taxon>
        <taxon>fabids</taxon>
        <taxon>Fabales</taxon>
        <taxon>Fabaceae</taxon>
        <taxon>Papilionoideae</taxon>
        <taxon>50 kb inversion clade</taxon>
        <taxon>NPAAA clade</taxon>
        <taxon>Hologalegina</taxon>
        <taxon>IRL clade</taxon>
        <taxon>Trifolieae</taxon>
        <taxon>Trifolium</taxon>
    </lineage>
</organism>
<name>A0A392T4M5_9FABA</name>
<feature type="non-terminal residue" evidence="1">
    <location>
        <position position="1"/>
    </location>
</feature>
<accession>A0A392T4M5</accession>
<proteinExistence type="predicted"/>